<proteinExistence type="predicted"/>
<gene>
    <name evidence="1" type="ORF">ABFV83_02525</name>
</gene>
<organism evidence="1">
    <name type="scientific">Lacrimispora sp. BS-2</name>
    <dbReference type="NCBI Taxonomy" id="3151850"/>
    <lineage>
        <taxon>Bacteria</taxon>
        <taxon>Bacillati</taxon>
        <taxon>Bacillota</taxon>
        <taxon>Clostridia</taxon>
        <taxon>Lachnospirales</taxon>
        <taxon>Lachnospiraceae</taxon>
        <taxon>Lacrimispora</taxon>
    </lineage>
</organism>
<dbReference type="RefSeq" id="WP_349947382.1">
    <property type="nucleotide sequence ID" value="NZ_CP157940.1"/>
</dbReference>
<dbReference type="SUPFAM" id="SSF49464">
    <property type="entry name" value="Carboxypeptidase regulatory domain-like"/>
    <property type="match status" value="1"/>
</dbReference>
<dbReference type="AlphaFoldDB" id="A0AAU7PQZ4"/>
<accession>A0AAU7PQZ4</accession>
<evidence type="ECO:0000313" key="1">
    <source>
        <dbReference type="EMBL" id="XBS54690.1"/>
    </source>
</evidence>
<dbReference type="EMBL" id="CP157940">
    <property type="protein sequence ID" value="XBS54690.1"/>
    <property type="molecule type" value="Genomic_DNA"/>
</dbReference>
<reference evidence="1" key="1">
    <citation type="submission" date="2024-06" db="EMBL/GenBank/DDBJ databases">
        <title>Lacrimispora cavernae sp. nov., a novel anaerobe isolated from bat guano pile inside a cave.</title>
        <authorList>
            <person name="Miller S.L."/>
            <person name="Lu N."/>
            <person name="King J."/>
            <person name="Sankaranarayanan K."/>
            <person name="Lawson P.A."/>
        </authorList>
    </citation>
    <scope>NUCLEOTIDE SEQUENCE</scope>
    <source>
        <strain evidence="1">BS-2</strain>
    </source>
</reference>
<protein>
    <recommendedName>
        <fullName evidence="2">Carboxypeptidase regulatory-like domain-containing protein</fullName>
    </recommendedName>
</protein>
<dbReference type="Gene3D" id="2.60.40.1120">
    <property type="entry name" value="Carboxypeptidase-like, regulatory domain"/>
    <property type="match status" value="1"/>
</dbReference>
<evidence type="ECO:0008006" key="2">
    <source>
        <dbReference type="Google" id="ProtNLM"/>
    </source>
</evidence>
<name>A0AAU7PQZ4_9FIRM</name>
<sequence length="100" mass="11461">MNCFKKSSLRISGAKLQSYPEYHFDIQLEKQNYQIINGTVYVQDHKPCAGAVVQITQINCRDNTRSLLGYTLTDENGYYLFSIKAKAHMNYELAVYASLL</sequence>
<dbReference type="InterPro" id="IPR008969">
    <property type="entry name" value="CarboxyPept-like_regulatory"/>
</dbReference>